<dbReference type="Gene3D" id="1.10.10.1420">
    <property type="entry name" value="DNA replication factor Cdt1, C-terminal WH domain"/>
    <property type="match status" value="1"/>
</dbReference>
<dbReference type="InterPro" id="IPR032054">
    <property type="entry name" value="Cdt1_C"/>
</dbReference>
<dbReference type="InterPro" id="IPR038090">
    <property type="entry name" value="Cdt1_C_WH_dom_sf"/>
</dbReference>
<dbReference type="GO" id="GO:0000076">
    <property type="term" value="P:DNA replication checkpoint signaling"/>
    <property type="evidence" value="ECO:0007669"/>
    <property type="project" value="TreeGrafter"/>
</dbReference>
<dbReference type="GO" id="GO:0000278">
    <property type="term" value="P:mitotic cell cycle"/>
    <property type="evidence" value="ECO:0007669"/>
    <property type="project" value="TreeGrafter"/>
</dbReference>
<dbReference type="GeneID" id="111248025"/>
<organism evidence="5 6">
    <name type="scientific">Varroa destructor</name>
    <name type="common">Honeybee mite</name>
    <dbReference type="NCBI Taxonomy" id="109461"/>
    <lineage>
        <taxon>Eukaryota</taxon>
        <taxon>Metazoa</taxon>
        <taxon>Ecdysozoa</taxon>
        <taxon>Arthropoda</taxon>
        <taxon>Chelicerata</taxon>
        <taxon>Arachnida</taxon>
        <taxon>Acari</taxon>
        <taxon>Parasitiformes</taxon>
        <taxon>Mesostigmata</taxon>
        <taxon>Gamasina</taxon>
        <taxon>Dermanyssoidea</taxon>
        <taxon>Varroidae</taxon>
        <taxon>Varroa</taxon>
    </lineage>
</organism>
<dbReference type="InParanoid" id="A0A7M7ME66"/>
<feature type="region of interest" description="Disordered" evidence="3">
    <location>
        <begin position="87"/>
        <end position="130"/>
    </location>
</feature>
<dbReference type="InterPro" id="IPR045173">
    <property type="entry name" value="Cdt1"/>
</dbReference>
<dbReference type="GO" id="GO:0003677">
    <property type="term" value="F:DNA binding"/>
    <property type="evidence" value="ECO:0007669"/>
    <property type="project" value="InterPro"/>
</dbReference>
<dbReference type="CDD" id="cd08674">
    <property type="entry name" value="Cdt1_m"/>
    <property type="match status" value="1"/>
</dbReference>
<keyword evidence="2" id="KW-0131">Cell cycle</keyword>
<evidence type="ECO:0000256" key="1">
    <source>
        <dbReference type="ARBA" id="ARBA00008356"/>
    </source>
</evidence>
<dbReference type="PANTHER" id="PTHR28637:SF1">
    <property type="entry name" value="DNA REPLICATION FACTOR CDT1"/>
    <property type="match status" value="1"/>
</dbReference>
<evidence type="ECO:0000256" key="3">
    <source>
        <dbReference type="SAM" id="MobiDB-lite"/>
    </source>
</evidence>
<dbReference type="PANTHER" id="PTHR28637">
    <property type="entry name" value="DNA REPLICATION FACTOR CDT1"/>
    <property type="match status" value="1"/>
</dbReference>
<protein>
    <recommendedName>
        <fullName evidence="4">CDT1 Geminin-binding domain-containing protein</fullName>
    </recommendedName>
</protein>
<dbReference type="KEGG" id="vde:111248025"/>
<accession>A0A7M7ME66</accession>
<dbReference type="CDD" id="cd08767">
    <property type="entry name" value="Cdt1_c"/>
    <property type="match status" value="1"/>
</dbReference>
<dbReference type="GO" id="GO:0070182">
    <property type="term" value="F:DNA polymerase binding"/>
    <property type="evidence" value="ECO:0007669"/>
    <property type="project" value="TreeGrafter"/>
</dbReference>
<dbReference type="SMART" id="SM01075">
    <property type="entry name" value="CDT1"/>
    <property type="match status" value="1"/>
</dbReference>
<dbReference type="InterPro" id="IPR014939">
    <property type="entry name" value="CDT1_Gemini-bd-like"/>
</dbReference>
<sequence>MRMYSCCIVANMSATRGQQQTLTDFFSAKKSTRPRVKQASQALEILKKLDTDLEGIRAAKKVCRSSVSLKESPPAFQRYASLLEPKADVSAESQVPKRAEKESEELSSKETPAPPLKKTSSSNGKSTLSRLEAKRATLRAAREKLRHFEKDQTALKEFQATKPVREAGPTAVPAYEKYDYLTAPAGVLPLPVHYQRLLDGFRACDTVVAMYHNRKELCRFDKLSLAVRSMTRHEFSLSHLGKILHIKPEAYLVSLEQHRFLDTTQRMHHILSFINPPLGQNPKFVLERKNDFKDRLLLRVAKYHQEFLDKEMPGSDVPVEAIKRWHPKFVLDSIPDIPEKELPKLQEASQVANAQEVLGKIRGKFSTRIEKALETLAEKQAERKTIAPSSHTLLTPKTVTISGVSQSLLERIRKKEALKMAEKMVMGGQDEKERRILQALPGLMRAIRQVFLTSKKATLLYTDLTSKIRDSGPFDNLDALMSRVGEIAPEWYKPIIVRNVKYVKIDKDRDVNSLCERVERMVKNHNNSTSSIKAG</sequence>
<comment type="similarity">
    <text evidence="1">Belongs to the Cdt1 family.</text>
</comment>
<dbReference type="CTD" id="13535"/>
<dbReference type="FunCoup" id="A0A7M7ME66">
    <property type="interactions" value="976"/>
</dbReference>
<evidence type="ECO:0000313" key="6">
    <source>
        <dbReference type="Proteomes" id="UP000594260"/>
    </source>
</evidence>
<dbReference type="SUPFAM" id="SSF46785">
    <property type="entry name" value="Winged helix' DNA-binding domain"/>
    <property type="match status" value="1"/>
</dbReference>
<dbReference type="GO" id="GO:0030174">
    <property type="term" value="P:regulation of DNA-templated DNA replication initiation"/>
    <property type="evidence" value="ECO:0007669"/>
    <property type="project" value="InterPro"/>
</dbReference>
<dbReference type="GO" id="GO:0071163">
    <property type="term" value="P:DNA replication preinitiation complex assembly"/>
    <property type="evidence" value="ECO:0007669"/>
    <property type="project" value="InterPro"/>
</dbReference>
<dbReference type="OrthoDB" id="341730at2759"/>
<dbReference type="AlphaFoldDB" id="A0A7M7ME66"/>
<dbReference type="EnsemblMetazoa" id="XM_022799714">
    <property type="protein sequence ID" value="XP_022655449"/>
    <property type="gene ID" value="LOC111248025"/>
</dbReference>
<dbReference type="Pfam" id="PF16679">
    <property type="entry name" value="CDT1_C"/>
    <property type="match status" value="1"/>
</dbReference>
<dbReference type="Proteomes" id="UP000594260">
    <property type="component" value="Unplaced"/>
</dbReference>
<reference evidence="5" key="1">
    <citation type="submission" date="2021-01" db="UniProtKB">
        <authorList>
            <consortium name="EnsemblMetazoa"/>
        </authorList>
    </citation>
    <scope>IDENTIFICATION</scope>
</reference>
<evidence type="ECO:0000259" key="4">
    <source>
        <dbReference type="SMART" id="SM01075"/>
    </source>
</evidence>
<dbReference type="GO" id="GO:0005634">
    <property type="term" value="C:nucleus"/>
    <property type="evidence" value="ECO:0007669"/>
    <property type="project" value="TreeGrafter"/>
</dbReference>
<feature type="compositionally biased region" description="Polar residues" evidence="3">
    <location>
        <begin position="118"/>
        <end position="129"/>
    </location>
</feature>
<dbReference type="RefSeq" id="XP_022655449.1">
    <property type="nucleotide sequence ID" value="XM_022799714.1"/>
</dbReference>
<dbReference type="OMA" id="ENEYEWH"/>
<dbReference type="InterPro" id="IPR036390">
    <property type="entry name" value="WH_DNA-bd_sf"/>
</dbReference>
<feature type="domain" description="CDT1 Geminin-binding" evidence="4">
    <location>
        <begin position="190"/>
        <end position="344"/>
    </location>
</feature>
<name>A0A7M7ME66_VARDE</name>
<evidence type="ECO:0000256" key="2">
    <source>
        <dbReference type="ARBA" id="ARBA00023306"/>
    </source>
</evidence>
<dbReference type="Pfam" id="PF08839">
    <property type="entry name" value="CDT1"/>
    <property type="match status" value="1"/>
</dbReference>
<proteinExistence type="inferred from homology"/>
<feature type="compositionally biased region" description="Basic and acidic residues" evidence="3">
    <location>
        <begin position="87"/>
        <end position="108"/>
    </location>
</feature>
<keyword evidence="6" id="KW-1185">Reference proteome</keyword>
<evidence type="ECO:0000313" key="5">
    <source>
        <dbReference type="EnsemblMetazoa" id="XP_022655449"/>
    </source>
</evidence>